<feature type="domain" description="Mitochondrial escape protein 2 C-terminal" evidence="13">
    <location>
        <begin position="359"/>
        <end position="672"/>
    </location>
</feature>
<dbReference type="InterPro" id="IPR000504">
    <property type="entry name" value="RRM_dom"/>
</dbReference>
<reference evidence="14 15" key="1">
    <citation type="submission" date="2017-06" db="EMBL/GenBank/DDBJ databases">
        <title>Ant-infecting Ophiocordyceps genomes reveal a high diversity of potential behavioral manipulation genes and a possible major role for enterotoxins.</title>
        <authorList>
            <person name="De Bekker C."/>
            <person name="Evans H.C."/>
            <person name="Brachmann A."/>
            <person name="Hughes D.P."/>
        </authorList>
    </citation>
    <scope>NUCLEOTIDE SEQUENCE [LARGE SCALE GENOMIC DNA]</scope>
    <source>
        <strain evidence="14 15">Map16</strain>
    </source>
</reference>
<evidence type="ECO:0000256" key="1">
    <source>
        <dbReference type="ARBA" id="ARBA00004434"/>
    </source>
</evidence>
<keyword evidence="4" id="KW-0812">Transmembrane</keyword>
<evidence type="ECO:0000256" key="11">
    <source>
        <dbReference type="SAM" id="MobiDB-lite"/>
    </source>
</evidence>
<dbReference type="GO" id="GO:0003723">
    <property type="term" value="F:RNA binding"/>
    <property type="evidence" value="ECO:0007669"/>
    <property type="project" value="UniProtKB-UniRule"/>
</dbReference>
<protein>
    <recommendedName>
        <fullName evidence="3 10">Mitochondrial escape protein 2</fullName>
    </recommendedName>
</protein>
<keyword evidence="10" id="KW-0694">RNA-binding</keyword>
<gene>
    <name evidence="14" type="ORF">CDD80_5422</name>
</gene>
<dbReference type="PANTHER" id="PTHR32198:SF2">
    <property type="entry name" value="MITOCHONDRIAL ESCAPE PROTEIN 2"/>
    <property type="match status" value="1"/>
</dbReference>
<evidence type="ECO:0000256" key="10">
    <source>
        <dbReference type="RuleBase" id="RU367108"/>
    </source>
</evidence>
<dbReference type="GO" id="GO:0006397">
    <property type="term" value="P:mRNA processing"/>
    <property type="evidence" value="ECO:0007669"/>
    <property type="project" value="UniProtKB-UniRule"/>
</dbReference>
<evidence type="ECO:0000256" key="8">
    <source>
        <dbReference type="ARBA" id="ARBA00023136"/>
    </source>
</evidence>
<dbReference type="EMBL" id="NJES01000535">
    <property type="protein sequence ID" value="PHH71238.1"/>
    <property type="molecule type" value="Genomic_DNA"/>
</dbReference>
<comment type="function">
    <text evidence="9 10">Plays a role in maintaining the mitochondrial genome and in controlling the mtDNA escape. Involved in the regulation of mtDNA nucleotide structure and number. May have a dispensable role in early maturation of pre-rRNA.</text>
</comment>
<dbReference type="STRING" id="2004952.A0A2C5XZD8"/>
<accession>A0A2C5XZD8</accession>
<dbReference type="Proteomes" id="UP000226431">
    <property type="component" value="Unassembled WGS sequence"/>
</dbReference>
<keyword evidence="8" id="KW-0472">Membrane</keyword>
<evidence type="ECO:0000256" key="9">
    <source>
        <dbReference type="ARBA" id="ARBA00025276"/>
    </source>
</evidence>
<organism evidence="14 15">
    <name type="scientific">Ophiocordyceps camponoti-rufipedis</name>
    <dbReference type="NCBI Taxonomy" id="2004952"/>
    <lineage>
        <taxon>Eukaryota</taxon>
        <taxon>Fungi</taxon>
        <taxon>Dikarya</taxon>
        <taxon>Ascomycota</taxon>
        <taxon>Pezizomycotina</taxon>
        <taxon>Sordariomycetes</taxon>
        <taxon>Hypocreomycetidae</taxon>
        <taxon>Hypocreales</taxon>
        <taxon>Ophiocordycipitaceae</taxon>
        <taxon>Ophiocordyceps</taxon>
    </lineage>
</organism>
<evidence type="ECO:0000313" key="14">
    <source>
        <dbReference type="EMBL" id="PHH71238.1"/>
    </source>
</evidence>
<evidence type="ECO:0000256" key="6">
    <source>
        <dbReference type="ARBA" id="ARBA00022989"/>
    </source>
</evidence>
<comment type="caution">
    <text evidence="14">The sequence shown here is derived from an EMBL/GenBank/DDBJ whole genome shotgun (WGS) entry which is preliminary data.</text>
</comment>
<evidence type="ECO:0000256" key="3">
    <source>
        <dbReference type="ARBA" id="ARBA00020222"/>
    </source>
</evidence>
<dbReference type="SUPFAM" id="SSF54928">
    <property type="entry name" value="RNA-binding domain, RBD"/>
    <property type="match status" value="1"/>
</dbReference>
<evidence type="ECO:0000259" key="12">
    <source>
        <dbReference type="Pfam" id="PF00076"/>
    </source>
</evidence>
<dbReference type="OrthoDB" id="10267654at2759"/>
<dbReference type="InterPro" id="IPR018850">
    <property type="entry name" value="Mt_escape_2_C"/>
</dbReference>
<evidence type="ECO:0000256" key="5">
    <source>
        <dbReference type="ARBA" id="ARBA00022792"/>
    </source>
</evidence>
<dbReference type="Pfam" id="PF00076">
    <property type="entry name" value="RRM_1"/>
    <property type="match status" value="1"/>
</dbReference>
<keyword evidence="6" id="KW-1133">Transmembrane helix</keyword>
<dbReference type="PANTHER" id="PTHR32198">
    <property type="entry name" value="MITOCHONDRIAL ESCAPE PROTEIN 2"/>
    <property type="match status" value="1"/>
</dbReference>
<dbReference type="GO" id="GO:0005743">
    <property type="term" value="C:mitochondrial inner membrane"/>
    <property type="evidence" value="ECO:0007669"/>
    <property type="project" value="UniProtKB-SubCell"/>
</dbReference>
<evidence type="ECO:0000313" key="15">
    <source>
        <dbReference type="Proteomes" id="UP000226431"/>
    </source>
</evidence>
<feature type="region of interest" description="Disordered" evidence="11">
    <location>
        <begin position="657"/>
        <end position="698"/>
    </location>
</feature>
<evidence type="ECO:0000259" key="13">
    <source>
        <dbReference type="Pfam" id="PF10443"/>
    </source>
</evidence>
<comment type="subcellular location">
    <subcellularLocation>
        <location evidence="1 10">Mitochondrion inner membrane</location>
        <topology evidence="1 10">Single-pass membrane protein</topology>
    </subcellularLocation>
</comment>
<dbReference type="InterPro" id="IPR039627">
    <property type="entry name" value="Yme2_C"/>
</dbReference>
<evidence type="ECO:0000256" key="4">
    <source>
        <dbReference type="ARBA" id="ARBA00022692"/>
    </source>
</evidence>
<evidence type="ECO:0000256" key="7">
    <source>
        <dbReference type="ARBA" id="ARBA00023128"/>
    </source>
</evidence>
<name>A0A2C5XZD8_9HYPO</name>
<dbReference type="InterPro" id="IPR035979">
    <property type="entry name" value="RBD_domain_sf"/>
</dbReference>
<feature type="compositionally biased region" description="Low complexity" evidence="11">
    <location>
        <begin position="683"/>
        <end position="698"/>
    </location>
</feature>
<dbReference type="AlphaFoldDB" id="A0A2C5XZD8"/>
<feature type="domain" description="RRM" evidence="12">
    <location>
        <begin position="202"/>
        <end position="256"/>
    </location>
</feature>
<dbReference type="Pfam" id="PF10443">
    <property type="entry name" value="RNA12"/>
    <property type="match status" value="1"/>
</dbReference>
<keyword evidence="15" id="KW-1185">Reference proteome</keyword>
<keyword evidence="7 10" id="KW-0496">Mitochondrion</keyword>
<comment type="similarity">
    <text evidence="2 10">Belongs to the YME2 family.</text>
</comment>
<keyword evidence="5 10" id="KW-0999">Mitochondrion inner membrane</keyword>
<keyword evidence="10" id="KW-0507">mRNA processing</keyword>
<proteinExistence type="inferred from homology"/>
<sequence>MIPLREALTALSSPAVTRRSFLGAAWRGPHLRLVRSSSSTPEEEKESGHFSVKANEALLFFDSLFPLKLNAVLRLPSDAATDNERLLGRFESSSFGLLDPIRLVKRAIPDDLQVTEIMPRLKDGGAFVKVRHDASLSPLDIENKLLQRLEQQPLKPWFSPVRGIKARLVRGSPWLEDLYRFPSPLLKVHFAPPRPEAEAAELAEETLYSLFRRYGKMADIKPQPWDSKQTPRYAHIGFPRVRDAIMARNCLHGFVVSQAMGGGKDGTVLRISYVRRVKARSVWEWLTSHPRILIPMVAALVAALSVMVFDPIRKLSVKAHIQHSLRFTESRIYKWFKTQTDSFSKDKKPRDLDAVWNHRRDLIDKLQKWLDGSSDTFVVVSGPRGSGKAGLVLDQALAGRENVLVIDCRPVVDAGGGEAGTIGNLAAALGYRPVFSWANSISSMIDLAVQSATGVKAGFSETLDAQMNKMTHTTTAALKEVALSRRRRQQDAALSEDAYLEAHPEQRPVVVMDNFLLRGGDDEKSALVYDKLAIWAASLVQNKTAHVVFLTSETAYPKTLARAMPDRAFRTLSLDDLDHDVARALILDRLGHRDNTHALPQAADLDSCIRTLGGRLTDLEFLSRRIRAGQSPRQAVDDMVSETATDIVRIFLNPPHSTDKRRKWTSQQAWHLAVPSTKPPSPSSRATRPSARPSSWPP</sequence>
<evidence type="ECO:0000256" key="2">
    <source>
        <dbReference type="ARBA" id="ARBA00010320"/>
    </source>
</evidence>